<reference evidence="2" key="1">
    <citation type="submission" date="2021-02" db="EMBL/GenBank/DDBJ databases">
        <title>Genome sequence Cadophora malorum strain M34.</title>
        <authorList>
            <person name="Stefanovic E."/>
            <person name="Vu D."/>
            <person name="Scully C."/>
            <person name="Dijksterhuis J."/>
            <person name="Roader J."/>
            <person name="Houbraken J."/>
        </authorList>
    </citation>
    <scope>NUCLEOTIDE SEQUENCE</scope>
    <source>
        <strain evidence="2">M34</strain>
    </source>
</reference>
<comment type="caution">
    <text evidence="2">The sequence shown here is derived from an EMBL/GenBank/DDBJ whole genome shotgun (WGS) entry which is preliminary data.</text>
</comment>
<proteinExistence type="predicted"/>
<protein>
    <submittedName>
        <fullName evidence="2">Uncharacterized protein</fullName>
    </submittedName>
</protein>
<accession>A0A8H7T355</accession>
<name>A0A8H7T355_9HELO</name>
<evidence type="ECO:0000313" key="3">
    <source>
        <dbReference type="Proteomes" id="UP000664132"/>
    </source>
</evidence>
<feature type="region of interest" description="Disordered" evidence="1">
    <location>
        <begin position="1"/>
        <end position="66"/>
    </location>
</feature>
<organism evidence="2 3">
    <name type="scientific">Cadophora malorum</name>
    <dbReference type="NCBI Taxonomy" id="108018"/>
    <lineage>
        <taxon>Eukaryota</taxon>
        <taxon>Fungi</taxon>
        <taxon>Dikarya</taxon>
        <taxon>Ascomycota</taxon>
        <taxon>Pezizomycotina</taxon>
        <taxon>Leotiomycetes</taxon>
        <taxon>Helotiales</taxon>
        <taxon>Ploettnerulaceae</taxon>
        <taxon>Cadophora</taxon>
    </lineage>
</organism>
<evidence type="ECO:0000256" key="1">
    <source>
        <dbReference type="SAM" id="MobiDB-lite"/>
    </source>
</evidence>
<evidence type="ECO:0000313" key="2">
    <source>
        <dbReference type="EMBL" id="KAG4411590.1"/>
    </source>
</evidence>
<gene>
    <name evidence="2" type="ORF">IFR04_015264</name>
</gene>
<sequence>MAKSQTKDGSSVLETSETRKARRRQEKRAKKNYLSRSMDPANPASQASPPAPAPRPQNSKPQIARPSISFSLKVSELILRDTIQLQAPIAIHIDDNALPGREKMARLGKLVLSQAGLPQRHLHILDDTPVMKSEAVKKNVS</sequence>
<dbReference type="EMBL" id="JAFJYH010000457">
    <property type="protein sequence ID" value="KAG4411590.1"/>
    <property type="molecule type" value="Genomic_DNA"/>
</dbReference>
<dbReference type="Proteomes" id="UP000664132">
    <property type="component" value="Unassembled WGS sequence"/>
</dbReference>
<dbReference type="OrthoDB" id="10582746at2759"/>
<feature type="compositionally biased region" description="Basic residues" evidence="1">
    <location>
        <begin position="20"/>
        <end position="33"/>
    </location>
</feature>
<keyword evidence="3" id="KW-1185">Reference proteome</keyword>
<dbReference type="AlphaFoldDB" id="A0A8H7T355"/>